<dbReference type="EMBL" id="JABBWK010000003">
    <property type="protein sequence ID" value="KAG1907413.1"/>
    <property type="molecule type" value="Genomic_DNA"/>
</dbReference>
<dbReference type="RefSeq" id="XP_041232988.1">
    <property type="nucleotide sequence ID" value="XM_041371587.1"/>
</dbReference>
<evidence type="ECO:0000313" key="3">
    <source>
        <dbReference type="Proteomes" id="UP001195769"/>
    </source>
</evidence>
<dbReference type="Gene3D" id="3.30.420.40">
    <property type="match status" value="3"/>
</dbReference>
<comment type="similarity">
    <text evidence="1">Belongs to the actin family.</text>
</comment>
<dbReference type="FunFam" id="3.30.420.40:FF:000050">
    <property type="entry name" value="Actin, alpha skeletal muscle"/>
    <property type="match status" value="1"/>
</dbReference>
<dbReference type="SUPFAM" id="SSF53067">
    <property type="entry name" value="Actin-like ATPase domain"/>
    <property type="match status" value="2"/>
</dbReference>
<reference evidence="2" key="1">
    <citation type="journal article" date="2020" name="New Phytol.">
        <title>Comparative genomics reveals dynamic genome evolution in host specialist ectomycorrhizal fungi.</title>
        <authorList>
            <person name="Lofgren L.A."/>
            <person name="Nguyen N.H."/>
            <person name="Vilgalys R."/>
            <person name="Ruytinx J."/>
            <person name="Liao H.L."/>
            <person name="Branco S."/>
            <person name="Kuo A."/>
            <person name="LaButti K."/>
            <person name="Lipzen A."/>
            <person name="Andreopoulos W."/>
            <person name="Pangilinan J."/>
            <person name="Riley R."/>
            <person name="Hundley H."/>
            <person name="Na H."/>
            <person name="Barry K."/>
            <person name="Grigoriev I.V."/>
            <person name="Stajich J.E."/>
            <person name="Kennedy P.G."/>
        </authorList>
    </citation>
    <scope>NUCLEOTIDE SEQUENCE</scope>
    <source>
        <strain evidence="2">FC203</strain>
    </source>
</reference>
<dbReference type="Proteomes" id="UP001195769">
    <property type="component" value="Unassembled WGS sequence"/>
</dbReference>
<evidence type="ECO:0000313" key="2">
    <source>
        <dbReference type="EMBL" id="KAG1907413.1"/>
    </source>
</evidence>
<gene>
    <name evidence="2" type="ORF">F5891DRAFT_370956</name>
</gene>
<dbReference type="FunFam" id="3.30.420.40:FF:000058">
    <property type="entry name" value="Putative actin-related protein 5"/>
    <property type="match status" value="1"/>
</dbReference>
<comment type="caution">
    <text evidence="2">The sequence shown here is derived from an EMBL/GenBank/DDBJ whole genome shotgun (WGS) entry which is preliminary data.</text>
</comment>
<dbReference type="InterPro" id="IPR020902">
    <property type="entry name" value="Actin/actin-like_CS"/>
</dbReference>
<dbReference type="AlphaFoldDB" id="A0AAD4ELW5"/>
<protein>
    <submittedName>
        <fullName evidence="2">Actin family</fullName>
    </submittedName>
</protein>
<dbReference type="Pfam" id="PF00022">
    <property type="entry name" value="Actin"/>
    <property type="match status" value="1"/>
</dbReference>
<proteinExistence type="inferred from homology"/>
<dbReference type="InterPro" id="IPR004000">
    <property type="entry name" value="Actin"/>
</dbReference>
<dbReference type="GeneID" id="64665885"/>
<dbReference type="CDD" id="cd13395">
    <property type="entry name" value="ASKHA_NBD_Arp4_ACTL6-like"/>
    <property type="match status" value="1"/>
</dbReference>
<evidence type="ECO:0000256" key="1">
    <source>
        <dbReference type="RuleBase" id="RU000487"/>
    </source>
</evidence>
<dbReference type="PROSITE" id="PS01132">
    <property type="entry name" value="ACTINS_ACT_LIKE"/>
    <property type="match status" value="1"/>
</dbReference>
<name>A0AAD4ELW5_9AGAM</name>
<dbReference type="InterPro" id="IPR043129">
    <property type="entry name" value="ATPase_NBD"/>
</dbReference>
<keyword evidence="3" id="KW-1185">Reference proteome</keyword>
<dbReference type="SMART" id="SM00268">
    <property type="entry name" value="ACTIN"/>
    <property type="match status" value="1"/>
</dbReference>
<dbReference type="PANTHER" id="PTHR11937">
    <property type="entry name" value="ACTIN"/>
    <property type="match status" value="1"/>
</dbReference>
<accession>A0AAD4ELW5</accession>
<organism evidence="2 3">
    <name type="scientific">Suillus fuscotomentosus</name>
    <dbReference type="NCBI Taxonomy" id="1912939"/>
    <lineage>
        <taxon>Eukaryota</taxon>
        <taxon>Fungi</taxon>
        <taxon>Dikarya</taxon>
        <taxon>Basidiomycota</taxon>
        <taxon>Agaricomycotina</taxon>
        <taxon>Agaricomycetes</taxon>
        <taxon>Agaricomycetidae</taxon>
        <taxon>Boletales</taxon>
        <taxon>Suillineae</taxon>
        <taxon>Suillaceae</taxon>
        <taxon>Suillus</taxon>
    </lineage>
</organism>
<sequence>MVNYGGDEVSALVLDIGSSSVRAGYAGDDIPKAIIPSFYGYKATSGDADVQMSENAPENFDSTPKQTPSDAKLYLGQNGPSIWREGMEIGNPIRDALIFDFNPVPALISHALVDVMRVNPSEHPILVTEPAWNTPANRERMAEIMFEEFHVPAFYIANTGVLNAFAAGKGSALVIDVGHAMASITPVVDGFVLRKGLVSSALPKLVQAHARHILSNPTQTRRGIELLPHQLIANKLVRCLSYPNYSFYHYDITQPVEPGAPPRFTLREDRISGTTESWRVWCESREVEEWIQSVAGVLDQGWNDQAAASRSPRQYEFPTGYNTYFGPERYQVGEQFFFHSPQLVAQNPNLPKNIPTLLSESLRACDPDLRQVLMGNVVLTGGGSLFPGFADRLEAELSRNFPHVKIHAPGNPIERRYGGWLGGSILASLGTFHQLWISREEWQEHGKPIVGQRCK</sequence>